<evidence type="ECO:0000313" key="13">
    <source>
        <dbReference type="Proteomes" id="UP000886520"/>
    </source>
</evidence>
<evidence type="ECO:0000256" key="5">
    <source>
        <dbReference type="ARBA" id="ARBA00022741"/>
    </source>
</evidence>
<dbReference type="InterPro" id="IPR028923">
    <property type="entry name" value="SAICAR_synt/ADE2_N"/>
</dbReference>
<evidence type="ECO:0000256" key="7">
    <source>
        <dbReference type="ARBA" id="ARBA00022840"/>
    </source>
</evidence>
<dbReference type="OrthoDB" id="9991235at2759"/>
<dbReference type="PANTHER" id="PTHR43700">
    <property type="entry name" value="PHOSPHORIBOSYLAMINOIMIDAZOLE-SUCCINOCARBOXAMIDE SYNTHASE"/>
    <property type="match status" value="1"/>
</dbReference>
<dbReference type="Gene3D" id="3.30.200.20">
    <property type="entry name" value="Phosphorylase Kinase, domain 1"/>
    <property type="match status" value="1"/>
</dbReference>
<evidence type="ECO:0000256" key="2">
    <source>
        <dbReference type="ARBA" id="ARBA00010190"/>
    </source>
</evidence>
<comment type="caution">
    <text evidence="12">The sequence shown here is derived from an EMBL/GenBank/DDBJ whole genome shotgun (WGS) entry which is preliminary data.</text>
</comment>
<dbReference type="NCBIfam" id="NF009251">
    <property type="entry name" value="PRK12607.1"/>
    <property type="match status" value="1"/>
</dbReference>
<evidence type="ECO:0000256" key="1">
    <source>
        <dbReference type="ARBA" id="ARBA00004672"/>
    </source>
</evidence>
<dbReference type="PROSITE" id="PS01057">
    <property type="entry name" value="SAICAR_SYNTHETASE_1"/>
    <property type="match status" value="1"/>
</dbReference>
<evidence type="ECO:0000256" key="4">
    <source>
        <dbReference type="ARBA" id="ARBA00022598"/>
    </source>
</evidence>
<dbReference type="PROSITE" id="PS01058">
    <property type="entry name" value="SAICAR_SYNTHETASE_2"/>
    <property type="match status" value="1"/>
</dbReference>
<dbReference type="FunFam" id="3.30.200.20:FF:000199">
    <property type="entry name" value="Phosphoribosylaminoimidazole-succinocarboxamide synthase"/>
    <property type="match status" value="1"/>
</dbReference>
<organism evidence="12 13">
    <name type="scientific">Adiantum capillus-veneris</name>
    <name type="common">Maidenhair fern</name>
    <dbReference type="NCBI Taxonomy" id="13818"/>
    <lineage>
        <taxon>Eukaryota</taxon>
        <taxon>Viridiplantae</taxon>
        <taxon>Streptophyta</taxon>
        <taxon>Embryophyta</taxon>
        <taxon>Tracheophyta</taxon>
        <taxon>Polypodiopsida</taxon>
        <taxon>Polypodiidae</taxon>
        <taxon>Polypodiales</taxon>
        <taxon>Pteridineae</taxon>
        <taxon>Pteridaceae</taxon>
        <taxon>Vittarioideae</taxon>
        <taxon>Adiantum</taxon>
    </lineage>
</organism>
<dbReference type="AlphaFoldDB" id="A0A9D4U9P6"/>
<dbReference type="GO" id="GO:0005524">
    <property type="term" value="F:ATP binding"/>
    <property type="evidence" value="ECO:0007669"/>
    <property type="project" value="UniProtKB-KW"/>
</dbReference>
<dbReference type="FunFam" id="3.30.470.20:FF:000015">
    <property type="entry name" value="Phosphoribosylaminoimidazole-succinocarboxamide synthase"/>
    <property type="match status" value="1"/>
</dbReference>
<dbReference type="GO" id="GO:0006189">
    <property type="term" value="P:'de novo' IMP biosynthetic process"/>
    <property type="evidence" value="ECO:0007669"/>
    <property type="project" value="TreeGrafter"/>
</dbReference>
<keyword evidence="5" id="KW-0547">Nucleotide-binding</keyword>
<dbReference type="Proteomes" id="UP000886520">
    <property type="component" value="Chromosome 20"/>
</dbReference>
<dbReference type="PANTHER" id="PTHR43700:SF1">
    <property type="entry name" value="PHOSPHORIBOSYLAMINOIMIDAZOLE-SUCCINOCARBOXAMIDE SYNTHASE"/>
    <property type="match status" value="1"/>
</dbReference>
<evidence type="ECO:0000256" key="10">
    <source>
        <dbReference type="ARBA" id="ARBA00073447"/>
    </source>
</evidence>
<comment type="catalytic activity">
    <reaction evidence="9">
        <text>5-amino-1-(5-phospho-D-ribosyl)imidazole-4-carboxylate + L-aspartate + ATP = (2S)-2-[5-amino-1-(5-phospho-beta-D-ribosyl)imidazole-4-carboxamido]succinate + ADP + phosphate + 2 H(+)</text>
        <dbReference type="Rhea" id="RHEA:22628"/>
        <dbReference type="ChEBI" id="CHEBI:15378"/>
        <dbReference type="ChEBI" id="CHEBI:29991"/>
        <dbReference type="ChEBI" id="CHEBI:30616"/>
        <dbReference type="ChEBI" id="CHEBI:43474"/>
        <dbReference type="ChEBI" id="CHEBI:58443"/>
        <dbReference type="ChEBI" id="CHEBI:77657"/>
        <dbReference type="ChEBI" id="CHEBI:456216"/>
        <dbReference type="EC" id="6.3.2.6"/>
    </reaction>
</comment>
<evidence type="ECO:0000256" key="3">
    <source>
        <dbReference type="ARBA" id="ARBA00012217"/>
    </source>
</evidence>
<comment type="pathway">
    <text evidence="1">Purine metabolism; IMP biosynthesis via de novo pathway; 5-amino-1-(5-phospho-D-ribosyl)imidazole-4-carboxamide from 5-amino-1-(5-phospho-D-ribosyl)imidazole-4-carboxylate: step 1/2.</text>
</comment>
<dbReference type="GO" id="GO:0009570">
    <property type="term" value="C:chloroplast stroma"/>
    <property type="evidence" value="ECO:0007669"/>
    <property type="project" value="TreeGrafter"/>
</dbReference>
<keyword evidence="13" id="KW-1185">Reference proteome</keyword>
<dbReference type="CDD" id="cd01414">
    <property type="entry name" value="SAICAR_synt_Sc"/>
    <property type="match status" value="1"/>
</dbReference>
<dbReference type="EMBL" id="JABFUD020000020">
    <property type="protein sequence ID" value="KAI5064054.1"/>
    <property type="molecule type" value="Genomic_DNA"/>
</dbReference>
<accession>A0A9D4U9P6</accession>
<dbReference type="GO" id="GO:0004639">
    <property type="term" value="F:phosphoribosylaminoimidazolesuccinocarboxamide synthase activity"/>
    <property type="evidence" value="ECO:0007669"/>
    <property type="project" value="UniProtKB-EC"/>
</dbReference>
<evidence type="ECO:0000256" key="9">
    <source>
        <dbReference type="ARBA" id="ARBA00048475"/>
    </source>
</evidence>
<dbReference type="SUPFAM" id="SSF56104">
    <property type="entry name" value="SAICAR synthase-like"/>
    <property type="match status" value="1"/>
</dbReference>
<evidence type="ECO:0000259" key="11">
    <source>
        <dbReference type="Pfam" id="PF01259"/>
    </source>
</evidence>
<dbReference type="Gene3D" id="3.30.470.20">
    <property type="entry name" value="ATP-grasp fold, B domain"/>
    <property type="match status" value="1"/>
</dbReference>
<name>A0A9D4U9P6_ADICA</name>
<reference evidence="12" key="1">
    <citation type="submission" date="2021-01" db="EMBL/GenBank/DDBJ databases">
        <title>Adiantum capillus-veneris genome.</title>
        <authorList>
            <person name="Fang Y."/>
            <person name="Liao Q."/>
        </authorList>
    </citation>
    <scope>NUCLEOTIDE SEQUENCE</scope>
    <source>
        <strain evidence="12">H3</strain>
        <tissue evidence="12">Leaf</tissue>
    </source>
</reference>
<keyword evidence="7" id="KW-0067">ATP-binding</keyword>
<dbReference type="Pfam" id="PF01259">
    <property type="entry name" value="SAICAR_synt"/>
    <property type="match status" value="1"/>
</dbReference>
<comment type="similarity">
    <text evidence="2">Belongs to the SAICAR synthetase family.</text>
</comment>
<proteinExistence type="inferred from homology"/>
<sequence>MAAALLRVPTTPDRCSFLGVSVHPGTLHSRLSTGARTTASLAFDLKSTRPELNSVISKELANCLAETHLHQAISQLGSPSTGKVRDIYDAGNYLILIATDRLSAFDRILASVPFKGQVLNQTSLWWFNKTEHIIPNAVISSPDPNVTIATKCKVFPVEFVVRGYVTGSTSTSLWTIYAKGLRNYCGNNLPNGLVKNQRLSANILTPTTKATDHDLPISGEEIVGRGLMSQKDFEDVRERALALFAFGQQVAAEHGLILVDTKYEFGKAPDGSILLIDEVHTPDSSRYWVKASYEERFKMGLEPENIDKEFLRLWFKENCDPYNDKVLPSAPSELVSELARRYILLHDTITGEKLQFPDTKESIHDRISRNVSEALRQLQG</sequence>
<keyword evidence="6" id="KW-0658">Purine biosynthesis</keyword>
<gene>
    <name evidence="12" type="ORF">GOP47_0020724</name>
</gene>
<dbReference type="InterPro" id="IPR018236">
    <property type="entry name" value="SAICAR_synthetase_CS"/>
</dbReference>
<feature type="domain" description="SAICAR synthetase/ADE2 N-terminal" evidence="11">
    <location>
        <begin position="81"/>
        <end position="326"/>
    </location>
</feature>
<evidence type="ECO:0000256" key="8">
    <source>
        <dbReference type="ARBA" id="ARBA00030409"/>
    </source>
</evidence>
<evidence type="ECO:0000313" key="12">
    <source>
        <dbReference type="EMBL" id="KAI5064054.1"/>
    </source>
</evidence>
<dbReference type="HAMAP" id="MF_00137">
    <property type="entry name" value="SAICAR_synth"/>
    <property type="match status" value="1"/>
</dbReference>
<evidence type="ECO:0000256" key="6">
    <source>
        <dbReference type="ARBA" id="ARBA00022755"/>
    </source>
</evidence>
<protein>
    <recommendedName>
        <fullName evidence="10">Phosphoribosylaminoimidazole-succinocarboxamide synthase, chloroplastic</fullName>
        <ecNumber evidence="3">6.3.2.6</ecNumber>
    </recommendedName>
    <alternativeName>
        <fullName evidence="8">SAICAR synthetase</fullName>
    </alternativeName>
</protein>
<dbReference type="EC" id="6.3.2.6" evidence="3"/>
<keyword evidence="4" id="KW-0436">Ligase</keyword>